<evidence type="ECO:0000256" key="8">
    <source>
        <dbReference type="ARBA" id="ARBA00023136"/>
    </source>
</evidence>
<keyword evidence="2 13" id="KW-0813">Transport</keyword>
<evidence type="ECO:0000313" key="17">
    <source>
        <dbReference type="Proteomes" id="UP000886845"/>
    </source>
</evidence>
<dbReference type="Proteomes" id="UP000886845">
    <property type="component" value="Unassembled WGS sequence"/>
</dbReference>
<evidence type="ECO:0000256" key="15">
    <source>
        <dbReference type="SAM" id="Coils"/>
    </source>
</evidence>
<evidence type="ECO:0000256" key="7">
    <source>
        <dbReference type="ARBA" id="ARBA00023065"/>
    </source>
</evidence>
<dbReference type="PANTHER" id="PTHR33445:SF2">
    <property type="entry name" value="ATP SYNTHASE SUBUNIT B', CHLOROPLASTIC"/>
    <property type="match status" value="1"/>
</dbReference>
<comment type="function">
    <text evidence="10 13">F(1)F(0) ATP synthase produces ATP from ADP in the presence of a proton or sodium gradient. F-type ATPases consist of two structural domains, F(1) containing the extramembraneous catalytic core and F(0) containing the membrane proton channel, linked together by a central stalk and a peripheral stalk. During catalysis, ATP synthesis in the catalytic domain of F(1) is coupled via a rotary mechanism of the central stalk subunits to proton translocation.</text>
</comment>
<evidence type="ECO:0000256" key="5">
    <source>
        <dbReference type="ARBA" id="ARBA00022781"/>
    </source>
</evidence>
<reference evidence="16" key="2">
    <citation type="journal article" date="2021" name="PeerJ">
        <title>Extensive microbial diversity within the chicken gut microbiome revealed by metagenomics and culture.</title>
        <authorList>
            <person name="Gilroy R."/>
            <person name="Ravi A."/>
            <person name="Getino M."/>
            <person name="Pursley I."/>
            <person name="Horton D.L."/>
            <person name="Alikhan N.F."/>
            <person name="Baker D."/>
            <person name="Gharbi K."/>
            <person name="Hall N."/>
            <person name="Watson M."/>
            <person name="Adriaenssens E.M."/>
            <person name="Foster-Nyarko E."/>
            <person name="Jarju S."/>
            <person name="Secka A."/>
            <person name="Antonio M."/>
            <person name="Oren A."/>
            <person name="Chaudhuri R.R."/>
            <person name="La Ragione R."/>
            <person name="Hildebrand F."/>
            <person name="Pallen M.J."/>
        </authorList>
    </citation>
    <scope>NUCLEOTIDE SEQUENCE</scope>
    <source>
        <strain evidence="16">35461</strain>
    </source>
</reference>
<keyword evidence="3 13" id="KW-0138">CF(0)</keyword>
<evidence type="ECO:0000256" key="3">
    <source>
        <dbReference type="ARBA" id="ARBA00022547"/>
    </source>
</evidence>
<dbReference type="AlphaFoldDB" id="A0A9D1NM79"/>
<comment type="subcellular location">
    <subcellularLocation>
        <location evidence="13">Cell membrane</location>
        <topology evidence="13">Single-pass membrane protein</topology>
    </subcellularLocation>
    <subcellularLocation>
        <location evidence="12">Endomembrane system</location>
        <topology evidence="12">Single-pass membrane protein</topology>
    </subcellularLocation>
</comment>
<comment type="caution">
    <text evidence="16">The sequence shown here is derived from an EMBL/GenBank/DDBJ whole genome shotgun (WGS) entry which is preliminary data.</text>
</comment>
<accession>A0A9D1NM79</accession>
<dbReference type="GO" id="GO:0046961">
    <property type="term" value="F:proton-transporting ATPase activity, rotational mechanism"/>
    <property type="evidence" value="ECO:0007669"/>
    <property type="project" value="TreeGrafter"/>
</dbReference>
<protein>
    <recommendedName>
        <fullName evidence="13">ATP synthase subunit b</fullName>
    </recommendedName>
    <alternativeName>
        <fullName evidence="13">ATP synthase F(0) sector subunit b</fullName>
    </alternativeName>
    <alternativeName>
        <fullName evidence="13">ATPase subunit I</fullName>
    </alternativeName>
    <alternativeName>
        <fullName evidence="13">F-type ATPase subunit b</fullName>
        <shortName evidence="13">F-ATPase subunit b</shortName>
    </alternativeName>
</protein>
<evidence type="ECO:0000256" key="13">
    <source>
        <dbReference type="HAMAP-Rule" id="MF_01398"/>
    </source>
</evidence>
<comment type="similarity">
    <text evidence="1 13 14">Belongs to the ATPase B chain family.</text>
</comment>
<dbReference type="GO" id="GO:0012505">
    <property type="term" value="C:endomembrane system"/>
    <property type="evidence" value="ECO:0007669"/>
    <property type="project" value="UniProtKB-SubCell"/>
</dbReference>
<keyword evidence="7 13" id="KW-0406">Ion transport</keyword>
<evidence type="ECO:0000313" key="16">
    <source>
        <dbReference type="EMBL" id="HIV09240.1"/>
    </source>
</evidence>
<organism evidence="16 17">
    <name type="scientific">Candidatus Spyradenecus faecavium</name>
    <dbReference type="NCBI Taxonomy" id="2840947"/>
    <lineage>
        <taxon>Bacteria</taxon>
        <taxon>Pseudomonadati</taxon>
        <taxon>Lentisphaerota</taxon>
        <taxon>Lentisphaeria</taxon>
        <taxon>Lentisphaerales</taxon>
        <taxon>Lentisphaeraceae</taxon>
        <taxon>Lentisphaeraceae incertae sedis</taxon>
        <taxon>Candidatus Spyradenecus</taxon>
    </lineage>
</organism>
<sequence>METPFILATAAQGADTSSVMNFNELVVALTWVAFLIAFVVLGKLLWKPILRYLESREEEIRTSLDDAAAARKAAEEADAKAAQTVADAERDARAKADAIAAATRKHIAEMETEAREALAAKRRAAEASLEEERANAMRKLSEKAGGEIAAALERMLPGLLTDAQRQDYQDRIAADVRLG</sequence>
<keyword evidence="4 13" id="KW-0812">Transmembrane</keyword>
<evidence type="ECO:0000256" key="14">
    <source>
        <dbReference type="RuleBase" id="RU003848"/>
    </source>
</evidence>
<keyword evidence="8 13" id="KW-0472">Membrane</keyword>
<feature type="transmembrane region" description="Helical" evidence="13">
    <location>
        <begin position="25"/>
        <end position="46"/>
    </location>
</feature>
<evidence type="ECO:0000256" key="1">
    <source>
        <dbReference type="ARBA" id="ARBA00005513"/>
    </source>
</evidence>
<dbReference type="Pfam" id="PF00430">
    <property type="entry name" value="ATP-synt_B"/>
    <property type="match status" value="1"/>
</dbReference>
<keyword evidence="5 13" id="KW-0375">Hydrogen ion transport</keyword>
<keyword evidence="15" id="KW-0175">Coiled coil</keyword>
<evidence type="ECO:0000256" key="12">
    <source>
        <dbReference type="ARBA" id="ARBA00037847"/>
    </source>
</evidence>
<evidence type="ECO:0000256" key="4">
    <source>
        <dbReference type="ARBA" id="ARBA00022692"/>
    </source>
</evidence>
<dbReference type="GO" id="GO:0046933">
    <property type="term" value="F:proton-transporting ATP synthase activity, rotational mechanism"/>
    <property type="evidence" value="ECO:0007669"/>
    <property type="project" value="UniProtKB-UniRule"/>
</dbReference>
<dbReference type="InterPro" id="IPR050059">
    <property type="entry name" value="ATP_synthase_B_chain"/>
</dbReference>
<dbReference type="InterPro" id="IPR002146">
    <property type="entry name" value="ATP_synth_b/b'su_bac/chlpt"/>
</dbReference>
<keyword evidence="9 13" id="KW-0066">ATP synthesis</keyword>
<dbReference type="GO" id="GO:0045259">
    <property type="term" value="C:proton-transporting ATP synthase complex"/>
    <property type="evidence" value="ECO:0007669"/>
    <property type="project" value="UniProtKB-KW"/>
</dbReference>
<dbReference type="EMBL" id="DVOR01000125">
    <property type="protein sequence ID" value="HIV09240.1"/>
    <property type="molecule type" value="Genomic_DNA"/>
</dbReference>
<dbReference type="HAMAP" id="MF_01398">
    <property type="entry name" value="ATP_synth_b_bprime"/>
    <property type="match status" value="1"/>
</dbReference>
<evidence type="ECO:0000256" key="9">
    <source>
        <dbReference type="ARBA" id="ARBA00023310"/>
    </source>
</evidence>
<dbReference type="CDD" id="cd06503">
    <property type="entry name" value="ATP-synt_Fo_b"/>
    <property type="match status" value="1"/>
</dbReference>
<evidence type="ECO:0000256" key="10">
    <source>
        <dbReference type="ARBA" id="ARBA00025198"/>
    </source>
</evidence>
<comment type="function">
    <text evidence="11">Component of the F(0) channel, it forms part of the peripheral stalk, linking F(1) to F(0). The b'-subunit is a diverged and duplicated form of b found in plants and photosynthetic bacteria.</text>
</comment>
<comment type="subunit">
    <text evidence="13">F-type ATPases have 2 components, F(1) - the catalytic core - and F(0) - the membrane proton channel. F(1) has five subunits: alpha(3), beta(3), gamma(1), delta(1), epsilon(1). F(0) has three main subunits: a(1), b(2) and c(10-14). The alpha and beta chains form an alternating ring which encloses part of the gamma chain. F(1) is attached to F(0) by a central stalk formed by the gamma and epsilon chains, while a peripheral stalk is formed by the delta and b chains.</text>
</comment>
<evidence type="ECO:0000256" key="2">
    <source>
        <dbReference type="ARBA" id="ARBA00022448"/>
    </source>
</evidence>
<keyword evidence="13" id="KW-1003">Cell membrane</keyword>
<evidence type="ECO:0000256" key="6">
    <source>
        <dbReference type="ARBA" id="ARBA00022989"/>
    </source>
</evidence>
<feature type="coiled-coil region" evidence="15">
    <location>
        <begin position="107"/>
        <end position="135"/>
    </location>
</feature>
<dbReference type="GO" id="GO:0005886">
    <property type="term" value="C:plasma membrane"/>
    <property type="evidence" value="ECO:0007669"/>
    <property type="project" value="UniProtKB-SubCell"/>
</dbReference>
<reference evidence="16" key="1">
    <citation type="submission" date="2020-10" db="EMBL/GenBank/DDBJ databases">
        <authorList>
            <person name="Gilroy R."/>
        </authorList>
    </citation>
    <scope>NUCLEOTIDE SEQUENCE</scope>
    <source>
        <strain evidence="16">35461</strain>
    </source>
</reference>
<name>A0A9D1NM79_9BACT</name>
<keyword evidence="6 13" id="KW-1133">Transmembrane helix</keyword>
<dbReference type="PANTHER" id="PTHR33445">
    <property type="entry name" value="ATP SYNTHASE SUBUNIT B', CHLOROPLASTIC"/>
    <property type="match status" value="1"/>
</dbReference>
<gene>
    <name evidence="13" type="primary">atpF</name>
    <name evidence="16" type="ORF">IAC79_03910</name>
</gene>
<evidence type="ECO:0000256" key="11">
    <source>
        <dbReference type="ARBA" id="ARBA00025614"/>
    </source>
</evidence>
<proteinExistence type="inferred from homology"/>